<proteinExistence type="predicted"/>
<dbReference type="AlphaFoldDB" id="A0A4Y2S9P9"/>
<organism evidence="2 3">
    <name type="scientific">Araneus ventricosus</name>
    <name type="common">Orbweaver spider</name>
    <name type="synonym">Epeira ventricosa</name>
    <dbReference type="NCBI Taxonomy" id="182803"/>
    <lineage>
        <taxon>Eukaryota</taxon>
        <taxon>Metazoa</taxon>
        <taxon>Ecdysozoa</taxon>
        <taxon>Arthropoda</taxon>
        <taxon>Chelicerata</taxon>
        <taxon>Arachnida</taxon>
        <taxon>Araneae</taxon>
        <taxon>Araneomorphae</taxon>
        <taxon>Entelegynae</taxon>
        <taxon>Araneoidea</taxon>
        <taxon>Araneidae</taxon>
        <taxon>Araneus</taxon>
    </lineage>
</organism>
<keyword evidence="3" id="KW-1185">Reference proteome</keyword>
<protein>
    <submittedName>
        <fullName evidence="2">Uncharacterized protein</fullName>
    </submittedName>
</protein>
<name>A0A4Y2S9P9_ARAVE</name>
<reference evidence="2 3" key="1">
    <citation type="journal article" date="2019" name="Sci. Rep.">
        <title>Orb-weaving spider Araneus ventricosus genome elucidates the spidroin gene catalogue.</title>
        <authorList>
            <person name="Kono N."/>
            <person name="Nakamura H."/>
            <person name="Ohtoshi R."/>
            <person name="Moran D.A.P."/>
            <person name="Shinohara A."/>
            <person name="Yoshida Y."/>
            <person name="Fujiwara M."/>
            <person name="Mori M."/>
            <person name="Tomita M."/>
            <person name="Arakawa K."/>
        </authorList>
    </citation>
    <scope>NUCLEOTIDE SEQUENCE [LARGE SCALE GENOMIC DNA]</scope>
</reference>
<feature type="region of interest" description="Disordered" evidence="1">
    <location>
        <begin position="1"/>
        <end position="20"/>
    </location>
</feature>
<evidence type="ECO:0000256" key="1">
    <source>
        <dbReference type="SAM" id="MobiDB-lite"/>
    </source>
</evidence>
<evidence type="ECO:0000313" key="3">
    <source>
        <dbReference type="Proteomes" id="UP000499080"/>
    </source>
</evidence>
<evidence type="ECO:0000313" key="2">
    <source>
        <dbReference type="EMBL" id="GBN83990.1"/>
    </source>
</evidence>
<gene>
    <name evidence="2" type="ORF">AVEN_2321_1</name>
</gene>
<accession>A0A4Y2S9P9</accession>
<comment type="caution">
    <text evidence="2">The sequence shown here is derived from an EMBL/GenBank/DDBJ whole genome shotgun (WGS) entry which is preliminary data.</text>
</comment>
<sequence length="125" mass="14328">MNPVITLNPTTPETSVKQPHSSNTFWIHFNFRKKTVFENDLMHIRYENDRHESACVQGTHRLQKTEHFQNRSTRIGVCARNASSAKVDYFQTGLQKSVCVQGAKVSVFRQERTTYEVPKATRGSG</sequence>
<dbReference type="Proteomes" id="UP000499080">
    <property type="component" value="Unassembled WGS sequence"/>
</dbReference>
<dbReference type="EMBL" id="BGPR01020172">
    <property type="protein sequence ID" value="GBN83990.1"/>
    <property type="molecule type" value="Genomic_DNA"/>
</dbReference>